<proteinExistence type="predicted"/>
<feature type="repeat" description="TPR" evidence="3">
    <location>
        <begin position="539"/>
        <end position="572"/>
    </location>
</feature>
<dbReference type="PROSITE" id="PS51996">
    <property type="entry name" value="TR_MART"/>
    <property type="match status" value="1"/>
</dbReference>
<dbReference type="InterPro" id="IPR003540">
    <property type="entry name" value="ADP-ribosyltransferase"/>
</dbReference>
<sequence length="686" mass="79160">MATERPKSGYQVAKTDWQIFTNNGRFDNELPPSQRLNRAKSAGYKVFVLPMPKPVKPKHPTTISEKAQLQADNVENCVLVWLHQSTDGKSKISQESKTQLQQVVNSVKIFADPTECQAFMSKIKDEKILVILSGEIEENFVSNIHDEKQLEFIYIYSPNKVKEELWFTEYPEIRGIYDTIRSLSEQLGKDVKTIDSSLLNFEIMEKALSKNLSKESQQEVMFMYDQLFRNIVLKAPDENMEDMYEFCEEKYRANHKAQAFIKELRTTYTASDSIKCYTRDEFLYGMLNKALRTHQYDMLYVLRVFIRHLHEQIAETQKATESIVGKTLFRGLTMDNEDFERLQKNKDALLSISTFLSTSLDRKVALDFAKQAVGNNKKVGLLMEITVEKDTGVPVANISTISNFEYEKELLFSMGSVFRINSLKHLSNEGIWVVSLTLTDEHDQRLTALKEHFQKSLTNSNNCVNFAQLMYKVAKWEKSEYFYLMALPIETSPQGRYVLYNNLAMVKDKLEQYDAALHFYNKSLALKETGASNDASNRATTYNNIGTVYYNQKKMDKAIEYFEKAIKICNSEENKNEELEATLHANIAGILNDQGKHDEALQKCQEALAIRTRIFPEIDPTIASTYSSLASTMSHKKLYTKAVEYAEKALYIDRQSLPPEHPQTLIHENNLEVYKQRLEQHQQSDK</sequence>
<protein>
    <recommendedName>
        <fullName evidence="4">ADP ribosyltransferase domain-containing protein</fullName>
    </recommendedName>
</protein>
<dbReference type="GO" id="GO:0005576">
    <property type="term" value="C:extracellular region"/>
    <property type="evidence" value="ECO:0007669"/>
    <property type="project" value="InterPro"/>
</dbReference>
<gene>
    <name evidence="6" type="ORF">JYZ213_LOCUS24514</name>
    <name evidence="8" type="ORF">OKA104_LOCUS14180</name>
    <name evidence="7" type="ORF">OXD698_LOCUS9741</name>
    <name evidence="5" type="ORF">VCS650_LOCUS406</name>
</gene>
<dbReference type="SMART" id="SM00028">
    <property type="entry name" value="TPR"/>
    <property type="match status" value="4"/>
</dbReference>
<dbReference type="SUPFAM" id="SSF48452">
    <property type="entry name" value="TPR-like"/>
    <property type="match status" value="2"/>
</dbReference>
<evidence type="ECO:0000256" key="1">
    <source>
        <dbReference type="ARBA" id="ARBA00022737"/>
    </source>
</evidence>
<dbReference type="SUPFAM" id="SSF56399">
    <property type="entry name" value="ADP-ribosylation"/>
    <property type="match status" value="1"/>
</dbReference>
<dbReference type="EMBL" id="CAJOAZ010000500">
    <property type="protein sequence ID" value="CAF3663285.1"/>
    <property type="molecule type" value="Genomic_DNA"/>
</dbReference>
<keyword evidence="1" id="KW-0677">Repeat</keyword>
<dbReference type="EMBL" id="CAJNON010000002">
    <property type="protein sequence ID" value="CAF0737120.1"/>
    <property type="molecule type" value="Genomic_DNA"/>
</dbReference>
<dbReference type="Gene3D" id="3.90.176.10">
    <property type="entry name" value="Toxin ADP-ribosyltransferase, Chain A, domain 1"/>
    <property type="match status" value="1"/>
</dbReference>
<reference evidence="7" key="1">
    <citation type="submission" date="2021-02" db="EMBL/GenBank/DDBJ databases">
        <authorList>
            <person name="Nowell W R."/>
        </authorList>
    </citation>
    <scope>NUCLEOTIDE SEQUENCE</scope>
</reference>
<feature type="domain" description="ADP ribosyltransferase" evidence="4">
    <location>
        <begin position="267"/>
        <end position="429"/>
    </location>
</feature>
<dbReference type="Gene3D" id="1.25.40.10">
    <property type="entry name" value="Tetratricopeptide repeat domain"/>
    <property type="match status" value="2"/>
</dbReference>
<keyword evidence="2 3" id="KW-0802">TPR repeat</keyword>
<dbReference type="InterPro" id="IPR011990">
    <property type="entry name" value="TPR-like_helical_dom_sf"/>
</dbReference>
<name>A0A818S2V0_9BILA</name>
<evidence type="ECO:0000313" key="6">
    <source>
        <dbReference type="EMBL" id="CAF1158560.1"/>
    </source>
</evidence>
<dbReference type="OrthoDB" id="9979916at2759"/>
<comment type="caution">
    <text evidence="7">The sequence shown here is derived from an EMBL/GenBank/DDBJ whole genome shotgun (WGS) entry which is preliminary data.</text>
</comment>
<dbReference type="InterPro" id="IPR019734">
    <property type="entry name" value="TPR_rpt"/>
</dbReference>
<dbReference type="Pfam" id="PF03496">
    <property type="entry name" value="ADPrib_exo_Tox"/>
    <property type="match status" value="1"/>
</dbReference>
<organism evidence="7 9">
    <name type="scientific">Adineta steineri</name>
    <dbReference type="NCBI Taxonomy" id="433720"/>
    <lineage>
        <taxon>Eukaryota</taxon>
        <taxon>Metazoa</taxon>
        <taxon>Spiralia</taxon>
        <taxon>Gnathifera</taxon>
        <taxon>Rotifera</taxon>
        <taxon>Eurotatoria</taxon>
        <taxon>Bdelloidea</taxon>
        <taxon>Adinetida</taxon>
        <taxon>Adinetidae</taxon>
        <taxon>Adineta</taxon>
    </lineage>
</organism>
<evidence type="ECO:0000313" key="9">
    <source>
        <dbReference type="Proteomes" id="UP000663844"/>
    </source>
</evidence>
<evidence type="ECO:0000256" key="2">
    <source>
        <dbReference type="ARBA" id="ARBA00022803"/>
    </source>
</evidence>
<evidence type="ECO:0000256" key="3">
    <source>
        <dbReference type="PROSITE-ProRule" id="PRU00339"/>
    </source>
</evidence>
<evidence type="ECO:0000259" key="4">
    <source>
        <dbReference type="Pfam" id="PF03496"/>
    </source>
</evidence>
<dbReference type="Proteomes" id="UP000663845">
    <property type="component" value="Unassembled WGS sequence"/>
</dbReference>
<dbReference type="Proteomes" id="UP000663891">
    <property type="component" value="Unassembled WGS sequence"/>
</dbReference>
<evidence type="ECO:0000313" key="5">
    <source>
        <dbReference type="EMBL" id="CAF0737120.1"/>
    </source>
</evidence>
<dbReference type="EMBL" id="CAJOAY010000739">
    <property type="protein sequence ID" value="CAF3726175.1"/>
    <property type="molecule type" value="Genomic_DNA"/>
</dbReference>
<dbReference type="Proteomes" id="UP000663881">
    <property type="component" value="Unassembled WGS sequence"/>
</dbReference>
<dbReference type="Pfam" id="PF13374">
    <property type="entry name" value="TPR_10"/>
    <property type="match status" value="1"/>
</dbReference>
<dbReference type="Pfam" id="PF13181">
    <property type="entry name" value="TPR_8"/>
    <property type="match status" value="1"/>
</dbReference>
<evidence type="ECO:0000313" key="8">
    <source>
        <dbReference type="EMBL" id="CAF3726175.1"/>
    </source>
</evidence>
<dbReference type="PANTHER" id="PTHR45641:SF1">
    <property type="entry name" value="AAA+ ATPASE DOMAIN-CONTAINING PROTEIN"/>
    <property type="match status" value="1"/>
</dbReference>
<dbReference type="AlphaFoldDB" id="A0A818S2V0"/>
<dbReference type="PROSITE" id="PS50005">
    <property type="entry name" value="TPR"/>
    <property type="match status" value="2"/>
</dbReference>
<dbReference type="Proteomes" id="UP000663844">
    <property type="component" value="Unassembled WGS sequence"/>
</dbReference>
<dbReference type="Pfam" id="PF13424">
    <property type="entry name" value="TPR_12"/>
    <property type="match status" value="1"/>
</dbReference>
<accession>A0A818S2V0</accession>
<dbReference type="EMBL" id="CAJNOG010000302">
    <property type="protein sequence ID" value="CAF1158560.1"/>
    <property type="molecule type" value="Genomic_DNA"/>
</dbReference>
<evidence type="ECO:0000313" key="7">
    <source>
        <dbReference type="EMBL" id="CAF3663285.1"/>
    </source>
</evidence>
<dbReference type="PANTHER" id="PTHR45641">
    <property type="entry name" value="TETRATRICOPEPTIDE REPEAT PROTEIN (AFU_ORTHOLOGUE AFUA_6G03870)"/>
    <property type="match status" value="1"/>
</dbReference>
<feature type="repeat" description="TPR" evidence="3">
    <location>
        <begin position="497"/>
        <end position="530"/>
    </location>
</feature>
<dbReference type="PROSITE" id="PS50293">
    <property type="entry name" value="TPR_REGION"/>
    <property type="match status" value="1"/>
</dbReference>